<dbReference type="GO" id="GO:0005576">
    <property type="term" value="C:extracellular region"/>
    <property type="evidence" value="ECO:0007669"/>
    <property type="project" value="UniProtKB-SubCell"/>
</dbReference>
<evidence type="ECO:0000256" key="5">
    <source>
        <dbReference type="ARBA" id="ARBA00022825"/>
    </source>
</evidence>
<dbReference type="SUPFAM" id="SSF50494">
    <property type="entry name" value="Trypsin-like serine proteases"/>
    <property type="match status" value="1"/>
</dbReference>
<dbReference type="InterPro" id="IPR001314">
    <property type="entry name" value="Peptidase_S1A"/>
</dbReference>
<dbReference type="EMBL" id="PPHD01006526">
    <property type="protein sequence ID" value="POI32160.1"/>
    <property type="molecule type" value="Genomic_DNA"/>
</dbReference>
<protein>
    <recommendedName>
        <fullName evidence="8">Peptidase S1 domain-containing protein</fullName>
    </recommendedName>
</protein>
<keyword evidence="10" id="KW-1185">Reference proteome</keyword>
<dbReference type="InterPro" id="IPR043504">
    <property type="entry name" value="Peptidase_S1_PA_chymotrypsin"/>
</dbReference>
<dbReference type="InterPro" id="IPR009003">
    <property type="entry name" value="Peptidase_S1_PA"/>
</dbReference>
<evidence type="ECO:0000256" key="6">
    <source>
        <dbReference type="ARBA" id="ARBA00023157"/>
    </source>
</evidence>
<dbReference type="PROSITE" id="PS00134">
    <property type="entry name" value="TRYPSIN_HIS"/>
    <property type="match status" value="1"/>
</dbReference>
<dbReference type="AlphaFoldDB" id="A0A2P4T716"/>
<dbReference type="GO" id="GO:0006508">
    <property type="term" value="P:proteolysis"/>
    <property type="evidence" value="ECO:0007669"/>
    <property type="project" value="UniProtKB-KW"/>
</dbReference>
<proteinExistence type="predicted"/>
<dbReference type="PROSITE" id="PS50240">
    <property type="entry name" value="TRYPSIN_DOM"/>
    <property type="match status" value="1"/>
</dbReference>
<evidence type="ECO:0000313" key="10">
    <source>
        <dbReference type="Proteomes" id="UP000237246"/>
    </source>
</evidence>
<dbReference type="Pfam" id="PF00089">
    <property type="entry name" value="Trypsin"/>
    <property type="match status" value="1"/>
</dbReference>
<sequence length="183" mass="21023">MCITSSELLLLLMGVVCITESRALPYVLQKDPKCGQKVHETKPWSYFNLFTRIVGGNQVKQGSHPWQCSQSRYKDLMHLTCRLYVKQVSLKRREKHFCGGTIVSAQWVVTAAHCVSDRSLLKYLNVTAGEHDLRIRENGEQTLPVKYIIKHPNFDPRRPMNYDIALLKLDGTFSFSKTIFVYG</sequence>
<evidence type="ECO:0000256" key="7">
    <source>
        <dbReference type="SAM" id="SignalP"/>
    </source>
</evidence>
<evidence type="ECO:0000256" key="2">
    <source>
        <dbReference type="ARBA" id="ARBA00022525"/>
    </source>
</evidence>
<feature type="signal peptide" evidence="7">
    <location>
        <begin position="1"/>
        <end position="23"/>
    </location>
</feature>
<dbReference type="Proteomes" id="UP000237246">
    <property type="component" value="Unassembled WGS sequence"/>
</dbReference>
<organism evidence="9 10">
    <name type="scientific">Bambusicola thoracicus</name>
    <name type="common">Chinese bamboo-partridge</name>
    <name type="synonym">Perdix thoracica</name>
    <dbReference type="NCBI Taxonomy" id="9083"/>
    <lineage>
        <taxon>Eukaryota</taxon>
        <taxon>Metazoa</taxon>
        <taxon>Chordata</taxon>
        <taxon>Craniata</taxon>
        <taxon>Vertebrata</taxon>
        <taxon>Euteleostomi</taxon>
        <taxon>Archelosauria</taxon>
        <taxon>Archosauria</taxon>
        <taxon>Dinosauria</taxon>
        <taxon>Saurischia</taxon>
        <taxon>Theropoda</taxon>
        <taxon>Coelurosauria</taxon>
        <taxon>Aves</taxon>
        <taxon>Neognathae</taxon>
        <taxon>Galloanserae</taxon>
        <taxon>Galliformes</taxon>
        <taxon>Phasianidae</taxon>
        <taxon>Perdicinae</taxon>
        <taxon>Bambusicola</taxon>
    </lineage>
</organism>
<keyword evidence="3" id="KW-0645">Protease</keyword>
<dbReference type="PANTHER" id="PTHR24252:SF7">
    <property type="entry name" value="HYALIN"/>
    <property type="match status" value="1"/>
</dbReference>
<dbReference type="GO" id="GO:0004252">
    <property type="term" value="F:serine-type endopeptidase activity"/>
    <property type="evidence" value="ECO:0007669"/>
    <property type="project" value="InterPro"/>
</dbReference>
<evidence type="ECO:0000256" key="1">
    <source>
        <dbReference type="ARBA" id="ARBA00004613"/>
    </source>
</evidence>
<feature type="domain" description="Peptidase S1" evidence="8">
    <location>
        <begin position="53"/>
        <end position="183"/>
    </location>
</feature>
<dbReference type="SMART" id="SM00020">
    <property type="entry name" value="Tryp_SPc"/>
    <property type="match status" value="1"/>
</dbReference>
<dbReference type="InterPro" id="IPR018114">
    <property type="entry name" value="TRYPSIN_HIS"/>
</dbReference>
<keyword evidence="4" id="KW-0378">Hydrolase</keyword>
<evidence type="ECO:0000313" key="9">
    <source>
        <dbReference type="EMBL" id="POI32160.1"/>
    </source>
</evidence>
<dbReference type="InterPro" id="IPR001254">
    <property type="entry name" value="Trypsin_dom"/>
</dbReference>
<keyword evidence="2" id="KW-0964">Secreted</keyword>
<dbReference type="FunFam" id="2.40.10.10:FF:000122">
    <property type="entry name" value="Chymotrypsin-like elastase family member 1"/>
    <property type="match status" value="1"/>
</dbReference>
<name>A0A2P4T716_BAMTH</name>
<dbReference type="PANTHER" id="PTHR24252">
    <property type="entry name" value="ACROSIN-RELATED"/>
    <property type="match status" value="1"/>
</dbReference>
<evidence type="ECO:0000259" key="8">
    <source>
        <dbReference type="PROSITE" id="PS50240"/>
    </source>
</evidence>
<dbReference type="Gene3D" id="2.40.10.10">
    <property type="entry name" value="Trypsin-like serine proteases"/>
    <property type="match status" value="1"/>
</dbReference>
<feature type="chain" id="PRO_5015168314" description="Peptidase S1 domain-containing protein" evidence="7">
    <location>
        <begin position="24"/>
        <end position="183"/>
    </location>
</feature>
<dbReference type="PRINTS" id="PR00722">
    <property type="entry name" value="CHYMOTRYPSIN"/>
</dbReference>
<reference evidence="9 10" key="1">
    <citation type="submission" date="2018-01" db="EMBL/GenBank/DDBJ databases">
        <title>Comparison of the Chinese Bamboo Partridge and Red Junglefowl genome sequences highlights the importance of demography in genome evolution.</title>
        <authorList>
            <person name="Tiley G.P."/>
            <person name="Kimball R.T."/>
            <person name="Braun E.L."/>
            <person name="Burleigh J.G."/>
        </authorList>
    </citation>
    <scope>NUCLEOTIDE SEQUENCE [LARGE SCALE GENOMIC DNA]</scope>
    <source>
        <strain evidence="9">RTK389</strain>
        <tissue evidence="9">Blood</tissue>
    </source>
</reference>
<dbReference type="OrthoDB" id="6380398at2759"/>
<keyword evidence="6" id="KW-1015">Disulfide bond</keyword>
<comment type="caution">
    <text evidence="9">The sequence shown here is derived from an EMBL/GenBank/DDBJ whole genome shotgun (WGS) entry which is preliminary data.</text>
</comment>
<keyword evidence="5" id="KW-0720">Serine protease</keyword>
<evidence type="ECO:0000256" key="4">
    <source>
        <dbReference type="ARBA" id="ARBA00022801"/>
    </source>
</evidence>
<gene>
    <name evidence="9" type="ORF">CIB84_004085</name>
</gene>
<dbReference type="CDD" id="cd00190">
    <property type="entry name" value="Tryp_SPc"/>
    <property type="match status" value="1"/>
</dbReference>
<evidence type="ECO:0000256" key="3">
    <source>
        <dbReference type="ARBA" id="ARBA00022670"/>
    </source>
</evidence>
<accession>A0A2P4T716</accession>
<keyword evidence="7" id="KW-0732">Signal</keyword>
<comment type="subcellular location">
    <subcellularLocation>
        <location evidence="1">Secreted</location>
    </subcellularLocation>
</comment>